<dbReference type="Proteomes" id="UP000076842">
    <property type="component" value="Unassembled WGS sequence"/>
</dbReference>
<dbReference type="OrthoDB" id="2418900at2759"/>
<dbReference type="InterPro" id="IPR041078">
    <property type="entry name" value="Plavaka"/>
</dbReference>
<sequence length="725" mass="82331">YAPRREYIDRTQTRRVYSEYATGDHMWSIQASQRLPRGSTVAAVILASDKTQLSMFRGDKSAWPVYISLANVHKEIRRKPNERAMVLLGYLPSSKLGLSLSAAERAIRQHDIFHHCIAALLQPMHQASLEGVMMTCADGIIRRIHPILVSYIADHPEQCMIVGCRQNRCPRCNVEPDARGELLIGSARDPESIIQIGRMNNDERAFRRRMKDLGLIPIARPFWADLPFANIFDAMTPDLLHELHKGLFKDHLFKWVAQLFGVDIIDEQYKALDPHDGLLPFPRGISKVEQWTGTEYKNMEKSFCAIIAGLVPLSVHKAVRGLLDFIYLSQYPMHSDHSLSLMSTAWQDFHANKDVFTEALSGHGFNFPKMHKANHNIDAIRSRGTLDGYSTELPEMLHKTEAKKCYRAGNKRDPFRHMAKFLRRDTTLELFGRYLHWLQRQSIGQAALSGSSPKEPNVRFEVADDEGNVCGRSLPSLSVQEHRAILRRPLSTGKTLHRLPAASKYPAMSIEQLQLKFNAVDFLAALCAFLRSDYPTCKWIPILSDRVACHDMVRLVLPPLPGQQEVLRLTAHCRPPQIEPTQRGICIPQRYDTVIIPTGDPRLQSGHSVARLRTVFELHSRPGLPHLQLAYIDWFTNPVTSSRAVRMYEVTPILRADGLPKGEIVHVQSIARTCHLVRVPERIERTQMVAVASRSTHEKYWVNPHIDLHFFATYMIGPVLPSASA</sequence>
<keyword evidence="2" id="KW-1185">Reference proteome</keyword>
<evidence type="ECO:0000313" key="1">
    <source>
        <dbReference type="EMBL" id="KZT54079.1"/>
    </source>
</evidence>
<dbReference type="InParanoid" id="A0A165E4E5"/>
<accession>A0A165E4E5</accession>
<gene>
    <name evidence="1" type="ORF">CALCODRAFT_439224</name>
</gene>
<reference evidence="1 2" key="1">
    <citation type="journal article" date="2016" name="Mol. Biol. Evol.">
        <title>Comparative Genomics of Early-Diverging Mushroom-Forming Fungi Provides Insights into the Origins of Lignocellulose Decay Capabilities.</title>
        <authorList>
            <person name="Nagy L.G."/>
            <person name="Riley R."/>
            <person name="Tritt A."/>
            <person name="Adam C."/>
            <person name="Daum C."/>
            <person name="Floudas D."/>
            <person name="Sun H."/>
            <person name="Yadav J.S."/>
            <person name="Pangilinan J."/>
            <person name="Larsson K.H."/>
            <person name="Matsuura K."/>
            <person name="Barry K."/>
            <person name="Labutti K."/>
            <person name="Kuo R."/>
            <person name="Ohm R.A."/>
            <person name="Bhattacharya S.S."/>
            <person name="Shirouzu T."/>
            <person name="Yoshinaga Y."/>
            <person name="Martin F.M."/>
            <person name="Grigoriev I.V."/>
            <person name="Hibbett D.S."/>
        </authorList>
    </citation>
    <scope>NUCLEOTIDE SEQUENCE [LARGE SCALE GENOMIC DNA]</scope>
    <source>
        <strain evidence="1 2">HHB12733</strain>
    </source>
</reference>
<feature type="non-terminal residue" evidence="1">
    <location>
        <position position="1"/>
    </location>
</feature>
<organism evidence="1 2">
    <name type="scientific">Calocera cornea HHB12733</name>
    <dbReference type="NCBI Taxonomy" id="1353952"/>
    <lineage>
        <taxon>Eukaryota</taxon>
        <taxon>Fungi</taxon>
        <taxon>Dikarya</taxon>
        <taxon>Basidiomycota</taxon>
        <taxon>Agaricomycotina</taxon>
        <taxon>Dacrymycetes</taxon>
        <taxon>Dacrymycetales</taxon>
        <taxon>Dacrymycetaceae</taxon>
        <taxon>Calocera</taxon>
    </lineage>
</organism>
<dbReference type="Pfam" id="PF18759">
    <property type="entry name" value="Plavaka"/>
    <property type="match status" value="1"/>
</dbReference>
<dbReference type="STRING" id="1353952.A0A165E4E5"/>
<dbReference type="AlphaFoldDB" id="A0A165E4E5"/>
<protein>
    <submittedName>
        <fullName evidence="1">Uncharacterized protein</fullName>
    </submittedName>
</protein>
<evidence type="ECO:0000313" key="2">
    <source>
        <dbReference type="Proteomes" id="UP000076842"/>
    </source>
</evidence>
<proteinExistence type="predicted"/>
<dbReference type="EMBL" id="KV424022">
    <property type="protein sequence ID" value="KZT54079.1"/>
    <property type="molecule type" value="Genomic_DNA"/>
</dbReference>
<name>A0A165E4E5_9BASI</name>